<dbReference type="EC" id="6.2.1.1" evidence="1 5"/>
<evidence type="ECO:0000313" key="8">
    <source>
        <dbReference type="EMBL" id="MBN2067347.1"/>
    </source>
</evidence>
<dbReference type="Pfam" id="PF13193">
    <property type="entry name" value="AMP-binding_C"/>
    <property type="match status" value="1"/>
</dbReference>
<dbReference type="GO" id="GO:0005524">
    <property type="term" value="F:ATP binding"/>
    <property type="evidence" value="ECO:0007669"/>
    <property type="project" value="UniProtKB-KW"/>
</dbReference>
<dbReference type="PROSITE" id="PS00455">
    <property type="entry name" value="AMP_BINDING"/>
    <property type="match status" value="1"/>
</dbReference>
<evidence type="ECO:0000259" key="6">
    <source>
        <dbReference type="Pfam" id="PF00501"/>
    </source>
</evidence>
<dbReference type="InterPro" id="IPR020845">
    <property type="entry name" value="AMP-binding_CS"/>
</dbReference>
<dbReference type="Gene3D" id="3.40.50.12780">
    <property type="entry name" value="N-terminal domain of ligase-like"/>
    <property type="match status" value="1"/>
</dbReference>
<dbReference type="InterPro" id="IPR011904">
    <property type="entry name" value="Ac_CoA_lig"/>
</dbReference>
<dbReference type="Gene3D" id="3.30.300.30">
    <property type="match status" value="1"/>
</dbReference>
<feature type="domain" description="AMP-dependent synthetase/ligase" evidence="6">
    <location>
        <begin position="1"/>
        <end position="369"/>
    </location>
</feature>
<evidence type="ECO:0000256" key="4">
    <source>
        <dbReference type="ARBA" id="ARBA00022840"/>
    </source>
</evidence>
<dbReference type="NCBIfam" id="TIGR02188">
    <property type="entry name" value="Ac_CoA_lig_AcsA"/>
    <property type="match status" value="1"/>
</dbReference>
<dbReference type="InterPro" id="IPR045851">
    <property type="entry name" value="AMP-bd_C_sf"/>
</dbReference>
<comment type="caution">
    <text evidence="8">The sequence shown here is derived from an EMBL/GenBank/DDBJ whole genome shotgun (WGS) entry which is preliminary data.</text>
</comment>
<reference evidence="8" key="1">
    <citation type="submission" date="2021-01" db="EMBL/GenBank/DDBJ databases">
        <title>Active Sulfur Cycling in an Early Earth Analoge.</title>
        <authorList>
            <person name="Hahn C.R."/>
            <person name="Youssef N.H."/>
            <person name="Elshahed M."/>
        </authorList>
    </citation>
    <scope>NUCLEOTIDE SEQUENCE</scope>
    <source>
        <strain evidence="8">Zod_Metabat.1151</strain>
    </source>
</reference>
<dbReference type="EMBL" id="JAFGDB010000041">
    <property type="protein sequence ID" value="MBN2067347.1"/>
    <property type="molecule type" value="Genomic_DNA"/>
</dbReference>
<evidence type="ECO:0000259" key="7">
    <source>
        <dbReference type="Pfam" id="PF13193"/>
    </source>
</evidence>
<sequence>YRGLYRKVCRFANVLKKLGIKKGDRVGIYMPMVPETMVAMLACARLGAIHSVVFSAFSGENFKKRVDDCEAKVLVTCDGYWRRGKPINLKKQADVAAAAKSVKKVVVVKRFDDSVKLKVPMEKGRDFWFHELMEKASEKSRPVPVESNAPLFLLYTSGTTGKPKGVIHDTGGYLTQAYWTTKWDFDLHEDDVFWCTADIGWITGHTYACYGPLAVGATMVIYEGSPDMPDWGRLWEIADQFDVSVFYTAPTAIRMFKKVGTQWPKQYDLSTLRILGTVGEPIDVETWLWYFDYIGNRRCPVIDTWWQTETGGTLVNALPGIGPFIPTVAGRPFPGTKAEILDDRGKRVKKGETGYLVFKSPFPPGLLRGVWRNPKKYKDTYWSEYGIKAYYTSDGARWFDRQNIRVTGRVDDVMKVAGHRLSSAEVEDALSSHPDVIVSAVVPKPDDVKGQVPIAFVCLKPGVKASGEEEALLVKQVRNVIGPTASPHKIYFVKDLPKTRSGKIMRRFLRSMLVNEKLGDATTLQNPEIVGYLKNVVGYKEK</sequence>
<dbReference type="PANTHER" id="PTHR24095:SF14">
    <property type="entry name" value="ACETYL-COENZYME A SYNTHETASE 1"/>
    <property type="match status" value="1"/>
</dbReference>
<evidence type="ECO:0000256" key="1">
    <source>
        <dbReference type="ARBA" id="ARBA00013275"/>
    </source>
</evidence>
<keyword evidence="3" id="KW-0547">Nucleotide-binding</keyword>
<dbReference type="InterPro" id="IPR042099">
    <property type="entry name" value="ANL_N_sf"/>
</dbReference>
<dbReference type="Pfam" id="PF00501">
    <property type="entry name" value="AMP-binding"/>
    <property type="match status" value="1"/>
</dbReference>
<evidence type="ECO:0000256" key="2">
    <source>
        <dbReference type="ARBA" id="ARBA00022598"/>
    </source>
</evidence>
<dbReference type="GO" id="GO:0003987">
    <property type="term" value="F:acetate-CoA ligase activity"/>
    <property type="evidence" value="ECO:0007669"/>
    <property type="project" value="UniProtKB-UniRule"/>
</dbReference>
<dbReference type="InterPro" id="IPR000873">
    <property type="entry name" value="AMP-dep_synth/lig_dom"/>
</dbReference>
<accession>A0A938YSN2</accession>
<dbReference type="GO" id="GO:0016208">
    <property type="term" value="F:AMP binding"/>
    <property type="evidence" value="ECO:0007669"/>
    <property type="project" value="InterPro"/>
</dbReference>
<evidence type="ECO:0000256" key="3">
    <source>
        <dbReference type="ARBA" id="ARBA00022741"/>
    </source>
</evidence>
<dbReference type="Proteomes" id="UP000809243">
    <property type="component" value="Unassembled WGS sequence"/>
</dbReference>
<protein>
    <recommendedName>
        <fullName evidence="1 5">Acetate--CoA ligase</fullName>
        <ecNumber evidence="1 5">6.2.1.1</ecNumber>
    </recommendedName>
</protein>
<keyword evidence="4" id="KW-0067">ATP-binding</keyword>
<dbReference type="GO" id="GO:0019427">
    <property type="term" value="P:acetyl-CoA biosynthetic process from acetate"/>
    <property type="evidence" value="ECO:0007669"/>
    <property type="project" value="UniProtKB-UniRule"/>
</dbReference>
<evidence type="ECO:0000256" key="5">
    <source>
        <dbReference type="NCBIfam" id="TIGR02188"/>
    </source>
</evidence>
<organism evidence="8 9">
    <name type="scientific">Candidatus Iainarchaeum sp</name>
    <dbReference type="NCBI Taxonomy" id="3101447"/>
    <lineage>
        <taxon>Archaea</taxon>
        <taxon>Candidatus Iainarchaeota</taxon>
        <taxon>Candidatus Iainarchaeia</taxon>
        <taxon>Candidatus Iainarchaeales</taxon>
        <taxon>Candidatus Iainarchaeaceae</taxon>
        <taxon>Candidatus Iainarchaeum</taxon>
    </lineage>
</organism>
<dbReference type="NCBIfam" id="NF001208">
    <property type="entry name" value="PRK00174.1"/>
    <property type="match status" value="1"/>
</dbReference>
<feature type="non-terminal residue" evidence="8">
    <location>
        <position position="1"/>
    </location>
</feature>
<dbReference type="SUPFAM" id="SSF56801">
    <property type="entry name" value="Acetyl-CoA synthetase-like"/>
    <property type="match status" value="1"/>
</dbReference>
<gene>
    <name evidence="8" type="primary">acs</name>
    <name evidence="8" type="ORF">JW744_02675</name>
</gene>
<keyword evidence="2 8" id="KW-0436">Ligase</keyword>
<dbReference type="PANTHER" id="PTHR24095">
    <property type="entry name" value="ACETYL-COENZYME A SYNTHETASE"/>
    <property type="match status" value="1"/>
</dbReference>
<dbReference type="InterPro" id="IPR025110">
    <property type="entry name" value="AMP-bd_C"/>
</dbReference>
<dbReference type="AlphaFoldDB" id="A0A938YSN2"/>
<proteinExistence type="predicted"/>
<name>A0A938YSN2_9ARCH</name>
<evidence type="ECO:0000313" key="9">
    <source>
        <dbReference type="Proteomes" id="UP000809243"/>
    </source>
</evidence>
<feature type="domain" description="AMP-binding enzyme C-terminal" evidence="7">
    <location>
        <begin position="425"/>
        <end position="503"/>
    </location>
</feature>